<organism evidence="8">
    <name type="scientific">Salinicola endophyticus</name>
    <dbReference type="NCBI Taxonomy" id="1949083"/>
    <lineage>
        <taxon>Bacteria</taxon>
        <taxon>Pseudomonadati</taxon>
        <taxon>Pseudomonadota</taxon>
        <taxon>Gammaproteobacteria</taxon>
        <taxon>Oceanospirillales</taxon>
        <taxon>Halomonadaceae</taxon>
        <taxon>Salinicola</taxon>
    </lineage>
</organism>
<dbReference type="SUPFAM" id="SSF161111">
    <property type="entry name" value="Cation efflux protein transmembrane domain-like"/>
    <property type="match status" value="1"/>
</dbReference>
<dbReference type="Pfam" id="PF01545">
    <property type="entry name" value="Cation_efflux"/>
    <property type="match status" value="1"/>
</dbReference>
<dbReference type="RefSeq" id="WP_353981634.1">
    <property type="nucleotide sequence ID" value="NZ_CP159578.1"/>
</dbReference>
<gene>
    <name evidence="8" type="ORF">ABV408_06485</name>
</gene>
<accession>A0AB74UG52</accession>
<dbReference type="GO" id="GO:0015093">
    <property type="term" value="F:ferrous iron transmembrane transporter activity"/>
    <property type="evidence" value="ECO:0007669"/>
    <property type="project" value="TreeGrafter"/>
</dbReference>
<dbReference type="EMBL" id="CP159578">
    <property type="protein sequence ID" value="XCJ80828.1"/>
    <property type="molecule type" value="Genomic_DNA"/>
</dbReference>
<dbReference type="InterPro" id="IPR058533">
    <property type="entry name" value="Cation_efflux_TM"/>
</dbReference>
<comment type="subcellular location">
    <subcellularLocation>
        <location evidence="1">Membrane</location>
        <topology evidence="1">Multi-pass membrane protein</topology>
    </subcellularLocation>
</comment>
<keyword evidence="3 6" id="KW-0812">Transmembrane</keyword>
<dbReference type="PANTHER" id="PTHR43840:SF15">
    <property type="entry name" value="MITOCHONDRIAL METAL TRANSPORTER 1-RELATED"/>
    <property type="match status" value="1"/>
</dbReference>
<proteinExistence type="predicted"/>
<dbReference type="Gene3D" id="1.20.1510.10">
    <property type="entry name" value="Cation efflux protein transmembrane domain"/>
    <property type="match status" value="1"/>
</dbReference>
<dbReference type="InterPro" id="IPR050291">
    <property type="entry name" value="CDF_Transporter"/>
</dbReference>
<evidence type="ECO:0000256" key="5">
    <source>
        <dbReference type="ARBA" id="ARBA00023136"/>
    </source>
</evidence>
<feature type="transmembrane region" description="Helical" evidence="6">
    <location>
        <begin position="9"/>
        <end position="30"/>
    </location>
</feature>
<evidence type="ECO:0000256" key="3">
    <source>
        <dbReference type="ARBA" id="ARBA00022692"/>
    </source>
</evidence>
<dbReference type="GO" id="GO:0015086">
    <property type="term" value="F:cadmium ion transmembrane transporter activity"/>
    <property type="evidence" value="ECO:0007669"/>
    <property type="project" value="TreeGrafter"/>
</dbReference>
<feature type="transmembrane region" description="Helical" evidence="6">
    <location>
        <begin position="151"/>
        <end position="170"/>
    </location>
</feature>
<dbReference type="GO" id="GO:0006882">
    <property type="term" value="P:intracellular zinc ion homeostasis"/>
    <property type="evidence" value="ECO:0007669"/>
    <property type="project" value="TreeGrafter"/>
</dbReference>
<protein>
    <submittedName>
        <fullName evidence="8">Cation transporter</fullName>
    </submittedName>
</protein>
<dbReference type="GO" id="GO:0005886">
    <property type="term" value="C:plasma membrane"/>
    <property type="evidence" value="ECO:0007669"/>
    <property type="project" value="TreeGrafter"/>
</dbReference>
<keyword evidence="5 6" id="KW-0472">Membrane</keyword>
<feature type="domain" description="Cation efflux protein transmembrane" evidence="7">
    <location>
        <begin position="10"/>
        <end position="208"/>
    </location>
</feature>
<dbReference type="PANTHER" id="PTHR43840">
    <property type="entry name" value="MITOCHONDRIAL METAL TRANSPORTER 1-RELATED"/>
    <property type="match status" value="1"/>
</dbReference>
<dbReference type="GO" id="GO:0015341">
    <property type="term" value="F:zinc efflux antiporter activity"/>
    <property type="evidence" value="ECO:0007669"/>
    <property type="project" value="TreeGrafter"/>
</dbReference>
<keyword evidence="2" id="KW-0813">Transport</keyword>
<reference evidence="8" key="1">
    <citation type="submission" date="2024-06" db="EMBL/GenBank/DDBJ databases">
        <title>Complete genome of Salinicola endophyticus HNIBRBA4755.</title>
        <authorList>
            <person name="Shin S.Y."/>
            <person name="Kang H."/>
            <person name="Song J."/>
        </authorList>
    </citation>
    <scope>NUCLEOTIDE SEQUENCE</scope>
    <source>
        <strain evidence="8">HNIBRBA4755</strain>
    </source>
</reference>
<evidence type="ECO:0000259" key="7">
    <source>
        <dbReference type="Pfam" id="PF01545"/>
    </source>
</evidence>
<name>A0AB74UG52_9GAMM</name>
<evidence type="ECO:0000256" key="2">
    <source>
        <dbReference type="ARBA" id="ARBA00022448"/>
    </source>
</evidence>
<feature type="transmembrane region" description="Helical" evidence="6">
    <location>
        <begin position="36"/>
        <end position="57"/>
    </location>
</feature>
<dbReference type="AlphaFoldDB" id="A0AB74UG52"/>
<sequence>MPATLEQRILTLSIAATLVVSALGVTLGLISGSEAILFDGVFSSIDAAMSMLALTVTRLVMRESTQRFQLGYWHLEPMAAAFNGAVLVLLCFYAFLNALGTWLQGGSEPQLGLALGYAVAVSLICFTLFFYERRLNRRARSEFVRIDLQNWLMAGLITSALLLAFLLAWAMEGTRYAGWIPYVDATLVMLLTLVFVPIPLRIVYRAMREVLMVAPSQLDSEVRAAMAPVMRREGLLAFDSYVAKSGRVHTIEVHILTTPEFARDGGIALCDEIRAEIAAGLSVPAEQRWFTVAFTAEQRWL</sequence>
<dbReference type="InterPro" id="IPR027469">
    <property type="entry name" value="Cation_efflux_TMD_sf"/>
</dbReference>
<feature type="transmembrane region" description="Helical" evidence="6">
    <location>
        <begin position="111"/>
        <end position="131"/>
    </location>
</feature>
<evidence type="ECO:0000256" key="6">
    <source>
        <dbReference type="SAM" id="Phobius"/>
    </source>
</evidence>
<evidence type="ECO:0000256" key="4">
    <source>
        <dbReference type="ARBA" id="ARBA00022989"/>
    </source>
</evidence>
<keyword evidence="4 6" id="KW-1133">Transmembrane helix</keyword>
<feature type="transmembrane region" description="Helical" evidence="6">
    <location>
        <begin position="176"/>
        <end position="198"/>
    </location>
</feature>
<feature type="transmembrane region" description="Helical" evidence="6">
    <location>
        <begin position="78"/>
        <end position="99"/>
    </location>
</feature>
<evidence type="ECO:0000313" key="8">
    <source>
        <dbReference type="EMBL" id="XCJ80828.1"/>
    </source>
</evidence>
<evidence type="ECO:0000256" key="1">
    <source>
        <dbReference type="ARBA" id="ARBA00004141"/>
    </source>
</evidence>